<dbReference type="CDD" id="cd16922">
    <property type="entry name" value="HATPase_EvgS-ArcB-TorS-like"/>
    <property type="match status" value="1"/>
</dbReference>
<dbReference type="SMART" id="SM00448">
    <property type="entry name" value="REC"/>
    <property type="match status" value="2"/>
</dbReference>
<comment type="catalytic activity">
    <reaction evidence="1">
        <text>ATP + protein L-histidine = ADP + protein N-phospho-L-histidine.</text>
        <dbReference type="EC" id="2.7.13.3"/>
    </reaction>
</comment>
<evidence type="ECO:0000259" key="8">
    <source>
        <dbReference type="PROSITE" id="PS50894"/>
    </source>
</evidence>
<dbReference type="Pfam" id="PF01627">
    <property type="entry name" value="Hpt"/>
    <property type="match status" value="1"/>
</dbReference>
<dbReference type="PROSITE" id="PS50109">
    <property type="entry name" value="HIS_KIN"/>
    <property type="match status" value="1"/>
</dbReference>
<comment type="caution">
    <text evidence="9">The sequence shown here is derived from an EMBL/GenBank/DDBJ whole genome shotgun (WGS) entry which is preliminary data.</text>
</comment>
<dbReference type="FunFam" id="3.30.565.10:FF:000010">
    <property type="entry name" value="Sensor histidine kinase RcsC"/>
    <property type="match status" value="1"/>
</dbReference>
<evidence type="ECO:0000256" key="2">
    <source>
        <dbReference type="ARBA" id="ARBA00012438"/>
    </source>
</evidence>
<dbReference type="InterPro" id="IPR008207">
    <property type="entry name" value="Sig_transdc_His_kin_Hpt_dom"/>
</dbReference>
<dbReference type="InterPro" id="IPR036641">
    <property type="entry name" value="HPT_dom_sf"/>
</dbReference>
<dbReference type="Proteomes" id="UP000249557">
    <property type="component" value="Unassembled WGS sequence"/>
</dbReference>
<feature type="modified residue" description="Phosphohistidine" evidence="4">
    <location>
        <position position="573"/>
    </location>
</feature>
<feature type="modified residue" description="4-aspartylphosphate" evidence="5">
    <location>
        <position position="425"/>
    </location>
</feature>
<dbReference type="InterPro" id="IPR001789">
    <property type="entry name" value="Sig_transdc_resp-reg_receiver"/>
</dbReference>
<keyword evidence="3 5" id="KW-0597">Phosphoprotein</keyword>
<evidence type="ECO:0000256" key="1">
    <source>
        <dbReference type="ARBA" id="ARBA00000085"/>
    </source>
</evidence>
<protein>
    <recommendedName>
        <fullName evidence="2">histidine kinase</fullName>
        <ecNumber evidence="2">2.7.13.3</ecNumber>
    </recommendedName>
</protein>
<dbReference type="Pfam" id="PF02518">
    <property type="entry name" value="HATPase_c"/>
    <property type="match status" value="1"/>
</dbReference>
<proteinExistence type="predicted"/>
<reference evidence="9 10" key="1">
    <citation type="submission" date="2017-08" db="EMBL/GenBank/DDBJ databases">
        <title>Infants hospitalized years apart are colonized by the same room-sourced microbial strains.</title>
        <authorList>
            <person name="Brooks B."/>
            <person name="Olm M.R."/>
            <person name="Firek B.A."/>
            <person name="Baker R."/>
            <person name="Thomas B.C."/>
            <person name="Morowitz M.J."/>
            <person name="Banfield J.F."/>
        </authorList>
    </citation>
    <scope>NUCLEOTIDE SEQUENCE [LARGE SCALE GENOMIC DNA]</scope>
    <source>
        <strain evidence="9">S2_018_000_R2_104</strain>
    </source>
</reference>
<dbReference type="GO" id="GO:0000155">
    <property type="term" value="F:phosphorelay sensor kinase activity"/>
    <property type="evidence" value="ECO:0007669"/>
    <property type="project" value="UniProtKB-ARBA"/>
</dbReference>
<dbReference type="SUPFAM" id="SSF47226">
    <property type="entry name" value="Histidine-containing phosphotransfer domain, HPT domain"/>
    <property type="match status" value="1"/>
</dbReference>
<dbReference type="EMBL" id="QFNK01000176">
    <property type="protein sequence ID" value="PZO84514.1"/>
    <property type="molecule type" value="Genomic_DNA"/>
</dbReference>
<dbReference type="InterPro" id="IPR005467">
    <property type="entry name" value="His_kinase_dom"/>
</dbReference>
<dbReference type="GO" id="GO:0005524">
    <property type="term" value="F:ATP binding"/>
    <property type="evidence" value="ECO:0007669"/>
    <property type="project" value="UniProtKB-KW"/>
</dbReference>
<dbReference type="PROSITE" id="PS50894">
    <property type="entry name" value="HPT"/>
    <property type="match status" value="1"/>
</dbReference>
<feature type="non-terminal residue" evidence="9">
    <location>
        <position position="1"/>
    </location>
</feature>
<feature type="domain" description="Response regulatory" evidence="7">
    <location>
        <begin position="376"/>
        <end position="496"/>
    </location>
</feature>
<feature type="domain" description="HPt" evidence="8">
    <location>
        <begin position="534"/>
        <end position="633"/>
    </location>
</feature>
<dbReference type="AlphaFoldDB" id="A0A2W4ZQ62"/>
<dbReference type="Pfam" id="PF00072">
    <property type="entry name" value="Response_reg"/>
    <property type="match status" value="2"/>
</dbReference>
<accession>A0A2W4ZQ62</accession>
<dbReference type="InterPro" id="IPR011006">
    <property type="entry name" value="CheY-like_superfamily"/>
</dbReference>
<dbReference type="Gene3D" id="1.20.120.160">
    <property type="entry name" value="HPT domain"/>
    <property type="match status" value="1"/>
</dbReference>
<dbReference type="InterPro" id="IPR036890">
    <property type="entry name" value="HATPase_C_sf"/>
</dbReference>
<evidence type="ECO:0000256" key="4">
    <source>
        <dbReference type="PROSITE-ProRule" id="PRU00110"/>
    </source>
</evidence>
<evidence type="ECO:0000259" key="7">
    <source>
        <dbReference type="PROSITE" id="PS50110"/>
    </source>
</evidence>
<dbReference type="PANTHER" id="PTHR45339">
    <property type="entry name" value="HYBRID SIGNAL TRANSDUCTION HISTIDINE KINASE J"/>
    <property type="match status" value="1"/>
</dbReference>
<evidence type="ECO:0000256" key="5">
    <source>
        <dbReference type="PROSITE-ProRule" id="PRU00169"/>
    </source>
</evidence>
<dbReference type="PANTHER" id="PTHR45339:SF5">
    <property type="entry name" value="HISTIDINE KINASE"/>
    <property type="match status" value="1"/>
</dbReference>
<dbReference type="EC" id="2.7.13.3" evidence="2"/>
<evidence type="ECO:0000313" key="9">
    <source>
        <dbReference type="EMBL" id="PZO84514.1"/>
    </source>
</evidence>
<dbReference type="GO" id="GO:0005886">
    <property type="term" value="C:plasma membrane"/>
    <property type="evidence" value="ECO:0007669"/>
    <property type="project" value="UniProtKB-SubCell"/>
</dbReference>
<dbReference type="InterPro" id="IPR003594">
    <property type="entry name" value="HATPase_dom"/>
</dbReference>
<gene>
    <name evidence="9" type="ORF">DI626_08275</name>
</gene>
<dbReference type="CDD" id="cd17546">
    <property type="entry name" value="REC_hyHK_CKI1_RcsC-like"/>
    <property type="match status" value="1"/>
</dbReference>
<dbReference type="SUPFAM" id="SSF52172">
    <property type="entry name" value="CheY-like"/>
    <property type="match status" value="2"/>
</dbReference>
<dbReference type="PROSITE" id="PS50110">
    <property type="entry name" value="RESPONSE_REGULATORY"/>
    <property type="match status" value="2"/>
</dbReference>
<feature type="modified residue" description="4-aspartylphosphate" evidence="5">
    <location>
        <position position="270"/>
    </location>
</feature>
<name>A0A2W4ZQ62_9BACT</name>
<dbReference type="Gene3D" id="3.30.565.10">
    <property type="entry name" value="Histidine kinase-like ATPase, C-terminal domain"/>
    <property type="match status" value="1"/>
</dbReference>
<evidence type="ECO:0000256" key="3">
    <source>
        <dbReference type="ARBA" id="ARBA00022553"/>
    </source>
</evidence>
<feature type="domain" description="Histidine kinase" evidence="6">
    <location>
        <begin position="1"/>
        <end position="198"/>
    </location>
</feature>
<dbReference type="SUPFAM" id="SSF55874">
    <property type="entry name" value="ATPase domain of HSP90 chaperone/DNA topoisomerase II/histidine kinase"/>
    <property type="match status" value="1"/>
</dbReference>
<organism evidence="9 10">
    <name type="scientific">Micavibrio aeruginosavorus</name>
    <dbReference type="NCBI Taxonomy" id="349221"/>
    <lineage>
        <taxon>Bacteria</taxon>
        <taxon>Pseudomonadati</taxon>
        <taxon>Bdellovibrionota</taxon>
        <taxon>Bdellovibrionia</taxon>
        <taxon>Bdellovibrionales</taxon>
        <taxon>Pseudobdellovibrionaceae</taxon>
        <taxon>Micavibrio</taxon>
    </lineage>
</organism>
<dbReference type="SMART" id="SM00387">
    <property type="entry name" value="HATPase_c"/>
    <property type="match status" value="1"/>
</dbReference>
<evidence type="ECO:0000259" key="6">
    <source>
        <dbReference type="PROSITE" id="PS50109"/>
    </source>
</evidence>
<evidence type="ECO:0000313" key="10">
    <source>
        <dbReference type="Proteomes" id="UP000249557"/>
    </source>
</evidence>
<sequence length="638" mass="70781">EQAALTRTILNSGEMLMNIIEDILDFSKIEANKLELDPISVNMLELVDDVCMVYAPRAREKALEIVVNYHAGTEFFVYADPVRLRQILGNLVNNAIKFTPKGHIIIDVRENKSIETPEDKVSLTFSVRDTGIGILESDKERIFEKFSQANSSTTRKYGGTGLGLSICKSLVEMMGGSIKLNSEPGKGSNFSFTLTFTRNREEVYTPPKPPILKGSRIMIVDDLPVIRFMLSEQLSSADMICSTCANGSDALLQLQSLKETGELPNIIIIDYLMPGMNGEMLARAINDDPDLRNICLVMLTAAGSPIINDSFAETGFSAYITKPVRVLNLIDALSIIWKKYSEGYRDTLIRIDTGAAAGTSKDNHSQQDNIHLENIKILLVEDSRLNQAFAEEVLSQMGCKVVTASNGEEAINVIASDEFSLVLMDCQMPVMDGFEATRRICEMKAQGLVRDTMPIIALTANAMKDDRQRCLDAGMDDYITKPVRKNELKEKVYAWLKDAAAPSVAEDIIPSAPSADNKDSFIDEELLEEARSIMKDKFDFFIDCFIEDVEKYIADIDTAMNSREVQNMILPAHTIKSTSKRIGAVMLSDIAKHIELTPREAGNTQGGEVVSLDDTIRRMNEAFSATKSELLSRKKKTA</sequence>
<dbReference type="PRINTS" id="PR00344">
    <property type="entry name" value="BCTRLSENSOR"/>
</dbReference>
<dbReference type="Gene3D" id="3.40.50.2300">
    <property type="match status" value="2"/>
</dbReference>
<feature type="domain" description="Response regulatory" evidence="7">
    <location>
        <begin position="216"/>
        <end position="337"/>
    </location>
</feature>
<dbReference type="InterPro" id="IPR004358">
    <property type="entry name" value="Sig_transdc_His_kin-like_C"/>
</dbReference>